<accession>A0ACC0KIS5</accession>
<gene>
    <name evidence="1" type="ORF">MSG28_004393</name>
</gene>
<reference evidence="1 2" key="1">
    <citation type="journal article" date="2022" name="Genome Biol. Evol.">
        <title>The Spruce Budworm Genome: Reconstructing the Evolutionary History of Antifreeze Proteins.</title>
        <authorList>
            <person name="Beliveau C."/>
            <person name="Gagne P."/>
            <person name="Picq S."/>
            <person name="Vernygora O."/>
            <person name="Keeling C.I."/>
            <person name="Pinkney K."/>
            <person name="Doucet D."/>
            <person name="Wen F."/>
            <person name="Johnston J.S."/>
            <person name="Maaroufi H."/>
            <person name="Boyle B."/>
            <person name="Laroche J."/>
            <person name="Dewar K."/>
            <person name="Juretic N."/>
            <person name="Blackburn G."/>
            <person name="Nisole A."/>
            <person name="Brunet B."/>
            <person name="Brandao M."/>
            <person name="Lumley L."/>
            <person name="Duan J."/>
            <person name="Quan G."/>
            <person name="Lucarotti C.J."/>
            <person name="Roe A.D."/>
            <person name="Sperling F.A.H."/>
            <person name="Levesque R.C."/>
            <person name="Cusson M."/>
        </authorList>
    </citation>
    <scope>NUCLEOTIDE SEQUENCE [LARGE SCALE GENOMIC DNA]</scope>
    <source>
        <strain evidence="1">Glfc:IPQL:Cfum</strain>
    </source>
</reference>
<keyword evidence="2" id="KW-1185">Reference proteome</keyword>
<dbReference type="EMBL" id="CM046106">
    <property type="protein sequence ID" value="KAI8436362.1"/>
    <property type="molecule type" value="Genomic_DNA"/>
</dbReference>
<proteinExistence type="predicted"/>
<evidence type="ECO:0000313" key="1">
    <source>
        <dbReference type="EMBL" id="KAI8436362.1"/>
    </source>
</evidence>
<name>A0ACC0KIS5_CHOFU</name>
<dbReference type="Proteomes" id="UP001064048">
    <property type="component" value="Chromosome 6"/>
</dbReference>
<sequence>MFKTKGLLRESEQHNLFNVNEVIVGHSPPSTPGGAGSNPAPGDAMKRAAFKIVVLFNGGVVGGVNVWGCCRQGLEALVSLFCPDLLTSTAPEVTSGAVTGCVHNPLFKHSCSRLLFLKSGRNPLSMRVVNGPLQP</sequence>
<comment type="caution">
    <text evidence="1">The sequence shown here is derived from an EMBL/GenBank/DDBJ whole genome shotgun (WGS) entry which is preliminary data.</text>
</comment>
<protein>
    <submittedName>
        <fullName evidence="1">Uncharacterized protein</fullName>
    </submittedName>
</protein>
<evidence type="ECO:0000313" key="2">
    <source>
        <dbReference type="Proteomes" id="UP001064048"/>
    </source>
</evidence>
<organism evidence="1 2">
    <name type="scientific">Choristoneura fumiferana</name>
    <name type="common">Spruce budworm moth</name>
    <name type="synonym">Archips fumiferana</name>
    <dbReference type="NCBI Taxonomy" id="7141"/>
    <lineage>
        <taxon>Eukaryota</taxon>
        <taxon>Metazoa</taxon>
        <taxon>Ecdysozoa</taxon>
        <taxon>Arthropoda</taxon>
        <taxon>Hexapoda</taxon>
        <taxon>Insecta</taxon>
        <taxon>Pterygota</taxon>
        <taxon>Neoptera</taxon>
        <taxon>Endopterygota</taxon>
        <taxon>Lepidoptera</taxon>
        <taxon>Glossata</taxon>
        <taxon>Ditrysia</taxon>
        <taxon>Tortricoidea</taxon>
        <taxon>Tortricidae</taxon>
        <taxon>Tortricinae</taxon>
        <taxon>Choristoneura</taxon>
    </lineage>
</organism>